<dbReference type="RefSeq" id="WP_122629338.1">
    <property type="nucleotide sequence ID" value="NZ_UPPP01000091.1"/>
</dbReference>
<feature type="region of interest" description="Disordered" evidence="2">
    <location>
        <begin position="224"/>
        <end position="247"/>
    </location>
</feature>
<feature type="compositionally biased region" description="Polar residues" evidence="2">
    <location>
        <begin position="229"/>
        <end position="238"/>
    </location>
</feature>
<dbReference type="AlphaFoldDB" id="A0A498RB59"/>
<reference evidence="4 5" key="1">
    <citation type="submission" date="2018-06" db="EMBL/GenBank/DDBJ databases">
        <authorList>
            <person name="Strepis N."/>
        </authorList>
    </citation>
    <scope>NUCLEOTIDE SEQUENCE [LARGE SCALE GENOMIC DNA]</scope>
    <source>
        <strain evidence="4">LUCI</strain>
    </source>
</reference>
<dbReference type="EMBL" id="UPPP01000091">
    <property type="protein sequence ID" value="VBB08469.1"/>
    <property type="molecule type" value="Genomic_DNA"/>
</dbReference>
<keyword evidence="1" id="KW-0175">Coiled coil</keyword>
<evidence type="ECO:0000256" key="3">
    <source>
        <dbReference type="SAM" id="SignalP"/>
    </source>
</evidence>
<evidence type="ECO:0000256" key="1">
    <source>
        <dbReference type="SAM" id="Coils"/>
    </source>
</evidence>
<evidence type="ECO:0000313" key="5">
    <source>
        <dbReference type="Proteomes" id="UP000277811"/>
    </source>
</evidence>
<protein>
    <recommendedName>
        <fullName evidence="6">P-type conjugative transfer protein TrbJ</fullName>
    </recommendedName>
</protein>
<evidence type="ECO:0008006" key="6">
    <source>
        <dbReference type="Google" id="ProtNLM"/>
    </source>
</evidence>
<gene>
    <name evidence="4" type="ORF">LUCI_3741</name>
</gene>
<evidence type="ECO:0000256" key="2">
    <source>
        <dbReference type="SAM" id="MobiDB-lite"/>
    </source>
</evidence>
<dbReference type="Proteomes" id="UP000277811">
    <property type="component" value="Unassembled WGS sequence"/>
</dbReference>
<keyword evidence="3" id="KW-0732">Signal</keyword>
<dbReference type="OrthoDB" id="9807335at2"/>
<evidence type="ECO:0000313" key="4">
    <source>
        <dbReference type="EMBL" id="VBB08469.1"/>
    </source>
</evidence>
<proteinExistence type="predicted"/>
<feature type="chain" id="PRO_5019721373" description="P-type conjugative transfer protein TrbJ" evidence="3">
    <location>
        <begin position="25"/>
        <end position="247"/>
    </location>
</feature>
<sequence>MKKIGSVLLVISFLVAMQAPRTFAMVVYDPSVNSTLNTRLNASYLDQVKNTLNNLQSLQAQLQNLSSLDQSSMTSQINSVQNSLQTLQQLRQSEKGLTLDWTNAQQAWDSEYTDFKNLNGGISATDYTTAYKKLSTNTDNALYDAMKSQGLLVQLDDDQQNLVNLMKSSTSAKGALQAAQIGHQLTALEIQNMLRLQQILTMSNRAQTQYMLQQQQSADASSAWAQTAFKSTTTPSKGQGTGLGDFK</sequence>
<feature type="signal peptide" evidence="3">
    <location>
        <begin position="1"/>
        <end position="24"/>
    </location>
</feature>
<organism evidence="4 5">
    <name type="scientific">Lucifera butyrica</name>
    <dbReference type="NCBI Taxonomy" id="1351585"/>
    <lineage>
        <taxon>Bacteria</taxon>
        <taxon>Bacillati</taxon>
        <taxon>Bacillota</taxon>
        <taxon>Negativicutes</taxon>
        <taxon>Veillonellales</taxon>
        <taxon>Veillonellaceae</taxon>
        <taxon>Lucifera</taxon>
    </lineage>
</organism>
<keyword evidence="5" id="KW-1185">Reference proteome</keyword>
<feature type="coiled-coil region" evidence="1">
    <location>
        <begin position="41"/>
        <end position="68"/>
    </location>
</feature>
<name>A0A498RB59_9FIRM</name>
<accession>A0A498RB59</accession>